<dbReference type="InterPro" id="IPR020861">
    <property type="entry name" value="Triosephosphate_isomerase_AS"/>
</dbReference>
<reference evidence="8 9" key="1">
    <citation type="submission" date="2024-11" db="EMBL/GenBank/DDBJ databases">
        <authorList>
            <person name="Heng Y.C."/>
            <person name="Lim A.C.H."/>
            <person name="Lee J.K.Y."/>
            <person name="Kittelmann S."/>
        </authorList>
    </citation>
    <scope>NUCLEOTIDE SEQUENCE [LARGE SCALE GENOMIC DNA]</scope>
    <source>
        <strain evidence="8 9">WILCCON 0185</strain>
    </source>
</reference>
<protein>
    <recommendedName>
        <fullName evidence="6 7">Triosephosphate isomerase</fullName>
        <shortName evidence="6">TIM</shortName>
        <shortName evidence="6">TPI</shortName>
        <ecNumber evidence="6 7">5.3.1.1</ecNumber>
    </recommendedName>
    <alternativeName>
        <fullName evidence="6">Triose-phosphate isomerase</fullName>
    </alternativeName>
</protein>
<comment type="caution">
    <text evidence="8">The sequence shown here is derived from an EMBL/GenBank/DDBJ whole genome shotgun (WGS) entry which is preliminary data.</text>
</comment>
<evidence type="ECO:0000256" key="1">
    <source>
        <dbReference type="ARBA" id="ARBA00007422"/>
    </source>
</evidence>
<keyword evidence="2 6" id="KW-0312">Gluconeogenesis</keyword>
<evidence type="ECO:0000313" key="8">
    <source>
        <dbReference type="EMBL" id="MFL0247747.1"/>
    </source>
</evidence>
<comment type="subcellular location">
    <subcellularLocation>
        <location evidence="6 7">Cytoplasm</location>
    </subcellularLocation>
</comment>
<dbReference type="EMBL" id="JBJHZZ010000009">
    <property type="protein sequence ID" value="MFL0247747.1"/>
    <property type="molecule type" value="Genomic_DNA"/>
</dbReference>
<dbReference type="InterPro" id="IPR013785">
    <property type="entry name" value="Aldolase_TIM"/>
</dbReference>
<dbReference type="PANTHER" id="PTHR21139:SF42">
    <property type="entry name" value="TRIOSEPHOSPHATE ISOMERASE"/>
    <property type="match status" value="1"/>
</dbReference>
<dbReference type="CDD" id="cd00311">
    <property type="entry name" value="TIM"/>
    <property type="match status" value="1"/>
</dbReference>
<gene>
    <name evidence="6 8" type="primary">tpiA</name>
    <name evidence="8" type="ORF">ACJDUG_12270</name>
</gene>
<evidence type="ECO:0000256" key="5">
    <source>
        <dbReference type="ARBA" id="ARBA00023235"/>
    </source>
</evidence>
<feature type="binding site" evidence="6">
    <location>
        <begin position="233"/>
        <end position="234"/>
    </location>
    <ligand>
        <name>substrate</name>
    </ligand>
</feature>
<dbReference type="Pfam" id="PF00121">
    <property type="entry name" value="TIM"/>
    <property type="match status" value="1"/>
</dbReference>
<evidence type="ECO:0000256" key="2">
    <source>
        <dbReference type="ARBA" id="ARBA00022432"/>
    </source>
</evidence>
<keyword evidence="9" id="KW-1185">Reference proteome</keyword>
<feature type="binding site" evidence="6">
    <location>
        <position position="172"/>
    </location>
    <ligand>
        <name>substrate</name>
    </ligand>
</feature>
<dbReference type="InterPro" id="IPR022896">
    <property type="entry name" value="TrioseP_Isoase_bac/euk"/>
</dbReference>
<dbReference type="Gene3D" id="3.20.20.70">
    <property type="entry name" value="Aldolase class I"/>
    <property type="match status" value="1"/>
</dbReference>
<dbReference type="Proteomes" id="UP001623591">
    <property type="component" value="Unassembled WGS sequence"/>
</dbReference>
<dbReference type="InterPro" id="IPR000652">
    <property type="entry name" value="Triosephosphate_isomerase"/>
</dbReference>
<keyword evidence="4 6" id="KW-0324">Glycolysis</keyword>
<accession>A0ABW8T7R7</accession>
<dbReference type="PROSITE" id="PS51440">
    <property type="entry name" value="TIM_2"/>
    <property type="match status" value="1"/>
</dbReference>
<dbReference type="EC" id="5.3.1.1" evidence="6 7"/>
<name>A0ABW8T7R7_9CLOT</name>
<comment type="pathway">
    <text evidence="6 7">Carbohydrate biosynthesis; gluconeogenesis.</text>
</comment>
<dbReference type="GO" id="GO:0004807">
    <property type="term" value="F:triose-phosphate isomerase activity"/>
    <property type="evidence" value="ECO:0007669"/>
    <property type="project" value="UniProtKB-EC"/>
</dbReference>
<comment type="catalytic activity">
    <reaction evidence="6 7">
        <text>D-glyceraldehyde 3-phosphate = dihydroxyacetone phosphate</text>
        <dbReference type="Rhea" id="RHEA:18585"/>
        <dbReference type="ChEBI" id="CHEBI:57642"/>
        <dbReference type="ChEBI" id="CHEBI:59776"/>
        <dbReference type="EC" id="5.3.1.1"/>
    </reaction>
</comment>
<feature type="binding site" evidence="6">
    <location>
        <position position="212"/>
    </location>
    <ligand>
        <name>substrate</name>
    </ligand>
</feature>
<evidence type="ECO:0000256" key="3">
    <source>
        <dbReference type="ARBA" id="ARBA00022490"/>
    </source>
</evidence>
<dbReference type="RefSeq" id="WP_406770179.1">
    <property type="nucleotide sequence ID" value="NZ_JBJHZZ010000009.1"/>
</dbReference>
<keyword evidence="3 6" id="KW-0963">Cytoplasm</keyword>
<evidence type="ECO:0000313" key="9">
    <source>
        <dbReference type="Proteomes" id="UP001623591"/>
    </source>
</evidence>
<evidence type="ECO:0000256" key="7">
    <source>
        <dbReference type="RuleBase" id="RU363013"/>
    </source>
</evidence>
<comment type="pathway">
    <text evidence="6 7">Carbohydrate degradation; glycolysis; D-glyceraldehyde 3-phosphate from glycerone phosphate: step 1/1.</text>
</comment>
<proteinExistence type="inferred from homology"/>
<sequence>MRKPIIAGNWKMHKTVNEAVSFIEEIKPLVKDAKCEVVVCPTFVCLDAVVKAAKGSNIKVGAQNIHFEEKGAFTGEVAPNMLEALGVDYVIIGHSERRQYFNETDETVNKKLKAAFAHNIIPILCIGESLYEREADITEEVIGRQIKLDLAGLNKEQVEKIVIAYEPIWAIGTGKTATSDQANDTISYIRKVVTNLYGTETSDKVRIQYGGSVKPSTIGEQMAKSDIDGALVGGASLVAADFAAIVNF</sequence>
<dbReference type="PROSITE" id="PS00171">
    <property type="entry name" value="TIM_1"/>
    <property type="match status" value="1"/>
</dbReference>
<feature type="active site" description="Proton acceptor" evidence="6">
    <location>
        <position position="166"/>
    </location>
</feature>
<evidence type="ECO:0000256" key="6">
    <source>
        <dbReference type="HAMAP-Rule" id="MF_00147"/>
    </source>
</evidence>
<dbReference type="PANTHER" id="PTHR21139">
    <property type="entry name" value="TRIOSEPHOSPHATE ISOMERASE"/>
    <property type="match status" value="1"/>
</dbReference>
<keyword evidence="5 6" id="KW-0413">Isomerase</keyword>
<feature type="binding site" evidence="6">
    <location>
        <begin position="9"/>
        <end position="11"/>
    </location>
    <ligand>
        <name>substrate</name>
    </ligand>
</feature>
<feature type="active site" description="Electrophile" evidence="6">
    <location>
        <position position="94"/>
    </location>
</feature>
<dbReference type="HAMAP" id="MF_00147_B">
    <property type="entry name" value="TIM_B"/>
    <property type="match status" value="1"/>
</dbReference>
<evidence type="ECO:0000256" key="4">
    <source>
        <dbReference type="ARBA" id="ARBA00023152"/>
    </source>
</evidence>
<comment type="function">
    <text evidence="6">Involved in the gluconeogenesis. Catalyzes stereospecifically the conversion of dihydroxyacetone phosphate (DHAP) to D-glyceraldehyde-3-phosphate (G3P).</text>
</comment>
<dbReference type="NCBIfam" id="TIGR00419">
    <property type="entry name" value="tim"/>
    <property type="match status" value="1"/>
</dbReference>
<dbReference type="SUPFAM" id="SSF51351">
    <property type="entry name" value="Triosephosphate isomerase (TIM)"/>
    <property type="match status" value="1"/>
</dbReference>
<comment type="subunit">
    <text evidence="6 7">Homodimer.</text>
</comment>
<organism evidence="8 9">
    <name type="scientific">Candidatus Clostridium stratigraminis</name>
    <dbReference type="NCBI Taxonomy" id="3381661"/>
    <lineage>
        <taxon>Bacteria</taxon>
        <taxon>Bacillati</taxon>
        <taxon>Bacillota</taxon>
        <taxon>Clostridia</taxon>
        <taxon>Eubacteriales</taxon>
        <taxon>Clostridiaceae</taxon>
        <taxon>Clostridium</taxon>
    </lineage>
</organism>
<comment type="similarity">
    <text evidence="1 6 7">Belongs to the triosephosphate isomerase family.</text>
</comment>
<dbReference type="InterPro" id="IPR035990">
    <property type="entry name" value="TIM_sf"/>
</dbReference>